<evidence type="ECO:0000256" key="2">
    <source>
        <dbReference type="ARBA" id="ARBA00022490"/>
    </source>
</evidence>
<feature type="domain" description="YTH" evidence="5">
    <location>
        <begin position="378"/>
        <end position="515"/>
    </location>
</feature>
<comment type="similarity">
    <text evidence="4">Belongs to the YTHDF family.</text>
</comment>
<dbReference type="InterPro" id="IPR045168">
    <property type="entry name" value="YTH_prot"/>
</dbReference>
<dbReference type="PROSITE" id="PS50882">
    <property type="entry name" value="YTH"/>
    <property type="match status" value="1"/>
</dbReference>
<evidence type="ECO:0000313" key="7">
    <source>
        <dbReference type="Proteomes" id="UP001152523"/>
    </source>
</evidence>
<keyword evidence="7" id="KW-1185">Reference proteome</keyword>
<proteinExistence type="inferred from homology"/>
<dbReference type="GO" id="GO:0061157">
    <property type="term" value="P:mRNA destabilization"/>
    <property type="evidence" value="ECO:0007669"/>
    <property type="project" value="TreeGrafter"/>
</dbReference>
<keyword evidence="3 4" id="KW-0694">RNA-binding</keyword>
<gene>
    <name evidence="6" type="ORF">CEPIT_LOCUS19959</name>
</gene>
<dbReference type="Proteomes" id="UP001152523">
    <property type="component" value="Unassembled WGS sequence"/>
</dbReference>
<dbReference type="EMBL" id="CAMAPF010000198">
    <property type="protein sequence ID" value="CAH9112486.1"/>
    <property type="molecule type" value="Genomic_DNA"/>
</dbReference>
<evidence type="ECO:0000256" key="1">
    <source>
        <dbReference type="ARBA" id="ARBA00004496"/>
    </source>
</evidence>
<protein>
    <recommendedName>
        <fullName evidence="4">YTH domain-containing family protein</fullName>
    </recommendedName>
</protein>
<evidence type="ECO:0000259" key="5">
    <source>
        <dbReference type="PROSITE" id="PS50882"/>
    </source>
</evidence>
<dbReference type="GO" id="GO:0003729">
    <property type="term" value="F:mRNA binding"/>
    <property type="evidence" value="ECO:0007669"/>
    <property type="project" value="UniProtKB-UniRule"/>
</dbReference>
<dbReference type="PANTHER" id="PTHR12357">
    <property type="entry name" value="YTH YT521-B HOMOLOGY DOMAIN-CONTAINING"/>
    <property type="match status" value="1"/>
</dbReference>
<dbReference type="GO" id="GO:1990247">
    <property type="term" value="F:N6-methyladenosine-containing RNA reader activity"/>
    <property type="evidence" value="ECO:0007669"/>
    <property type="project" value="UniProtKB-UniRule"/>
</dbReference>
<evidence type="ECO:0000256" key="3">
    <source>
        <dbReference type="ARBA" id="ARBA00022884"/>
    </source>
</evidence>
<evidence type="ECO:0000313" key="6">
    <source>
        <dbReference type="EMBL" id="CAH9112486.1"/>
    </source>
</evidence>
<dbReference type="Pfam" id="PF04146">
    <property type="entry name" value="YTH"/>
    <property type="match status" value="1"/>
</dbReference>
<comment type="subcellular location">
    <subcellularLocation>
        <location evidence="1">Cytoplasm</location>
    </subcellularLocation>
</comment>
<dbReference type="FunFam" id="3.10.590.10:FF:000001">
    <property type="entry name" value="YTH domain family 1, isoform CRA_a"/>
    <property type="match status" value="1"/>
</dbReference>
<keyword evidence="2" id="KW-0963">Cytoplasm</keyword>
<organism evidence="6 7">
    <name type="scientific">Cuscuta epithymum</name>
    <dbReference type="NCBI Taxonomy" id="186058"/>
    <lineage>
        <taxon>Eukaryota</taxon>
        <taxon>Viridiplantae</taxon>
        <taxon>Streptophyta</taxon>
        <taxon>Embryophyta</taxon>
        <taxon>Tracheophyta</taxon>
        <taxon>Spermatophyta</taxon>
        <taxon>Magnoliopsida</taxon>
        <taxon>eudicotyledons</taxon>
        <taxon>Gunneridae</taxon>
        <taxon>Pentapetalae</taxon>
        <taxon>asterids</taxon>
        <taxon>lamiids</taxon>
        <taxon>Solanales</taxon>
        <taxon>Convolvulaceae</taxon>
        <taxon>Cuscuteae</taxon>
        <taxon>Cuscuta</taxon>
        <taxon>Cuscuta subgen. Cuscuta</taxon>
    </lineage>
</organism>
<name>A0AAV0DY00_9ASTE</name>
<dbReference type="PANTHER" id="PTHR12357:SF130">
    <property type="entry name" value="YTH DOMAIN-CONTAINING FAMILY PROTEIN"/>
    <property type="match status" value="1"/>
</dbReference>
<reference evidence="6" key="1">
    <citation type="submission" date="2022-07" db="EMBL/GenBank/DDBJ databases">
        <authorList>
            <person name="Macas J."/>
            <person name="Novak P."/>
            <person name="Neumann P."/>
        </authorList>
    </citation>
    <scope>NUCLEOTIDE SEQUENCE</scope>
</reference>
<dbReference type="GO" id="GO:0005737">
    <property type="term" value="C:cytoplasm"/>
    <property type="evidence" value="ECO:0007669"/>
    <property type="project" value="UniProtKB-SubCell"/>
</dbReference>
<dbReference type="CDD" id="cd21134">
    <property type="entry name" value="YTH"/>
    <property type="match status" value="1"/>
</dbReference>
<dbReference type="InterPro" id="IPR007275">
    <property type="entry name" value="YTH_domain"/>
</dbReference>
<accession>A0AAV0DY00</accession>
<sequence>MDAVGPPPDRTTEELLQILTLDVDREKAHRVQECTKKNKLLEISALPFYQDSTGPSMFCNSNRYPSPTYYYGGYDGSTASDWDRYVMPGGAEVPPNMYDNYQTGYSYAPYETYSPSCSNVGHDNKPQQYPYPTRHVQPSSTNNGTYSWNQPTDVHSKVISSIVSSQLLFPGETKGNKYYNSTGLVNRTNIMKPVRHSYQHSLLKSPDAYGWGNKSAAPHWSSSPAAQISNFHSRESQNLQHPRHVMGLQHQRVPAGVGGGYTNQMNPNNGLGFKSESYGVRLGAHDSVAIHNADRSHGHSIVLSSDNTESASSISLNRGPRAKGVRDQKDSEAIILAVKERILNTVKGNNVNDNEPLPLSPGRGQYNRDDFPETFSAAKFFVVKSYSEDDVHKSVKYGVWASTPNGNKKLDEAYREAQKKPGGCPVFLLFSVNASGQFVGLAEMVGPVDYDKTVEYWQQDKWNGCFHVKWHIVKDVPNSMLRHIRLENNENKPVTNSRDTQEVGLEQGNQILKIFKEHFSKTCILDDIDFYEGRQKMMHEKKAKQLLSSNKQDGNVKPAVVVSAQKVVGEIDTEGFTSLNGGVKRREQQRSFAAVLISHDNKSHKTA</sequence>
<comment type="function">
    <text evidence="4">Specifically recognizes and binds N6-methyladenosine (m6A)-containing RNAs, and regulates mRNA stability. M6A is a modification present at internal sites of mRNAs and some non-coding RNAs and plays a role in mRNA stability and processing.</text>
</comment>
<evidence type="ECO:0000256" key="4">
    <source>
        <dbReference type="RuleBase" id="RU369095"/>
    </source>
</evidence>
<comment type="caution">
    <text evidence="6">The sequence shown here is derived from an EMBL/GenBank/DDBJ whole genome shotgun (WGS) entry which is preliminary data.</text>
</comment>
<dbReference type="AlphaFoldDB" id="A0AAV0DY00"/>
<dbReference type="Gene3D" id="3.10.590.10">
    <property type="entry name" value="ph1033 like domains"/>
    <property type="match status" value="1"/>
</dbReference>